<dbReference type="EMBL" id="JBHEZX010000003">
    <property type="protein sequence ID" value="MFC1409159.1"/>
    <property type="molecule type" value="Genomic_DNA"/>
</dbReference>
<evidence type="ECO:0000313" key="3">
    <source>
        <dbReference type="EMBL" id="MFC1409159.1"/>
    </source>
</evidence>
<evidence type="ECO:0000313" key="4">
    <source>
        <dbReference type="EMBL" id="MFC1433030.1"/>
    </source>
</evidence>
<dbReference type="Pfam" id="PF10979">
    <property type="entry name" value="DUF2786"/>
    <property type="match status" value="1"/>
</dbReference>
<proteinExistence type="predicted"/>
<sequence>MGRRNQEHRRGRKREQAAHERPRQSPQQPRQQAAPPGGGAAEPSLRELVEAACGGVLYAPEGGYDLALDQGASMLSEPAARWPGTSRAVLLVTGALLARLWQAGWQPADLARAVRRELTLRHSRLAVDLVAAEVRGYAAAALDPRWSDQLRELEAAVWWEDDEAFLAGVAERERADRFAVATLLLELYRLVGRLPPLTPLGPPPGAAPRGGGSTVSFVQKTGSEPRMLGRIRALLAKAESTEFPDEAEALTAKAQQLMAQHSIDEALLAASSGSRAEPGACRIGVDNPYEAPKALLLDAVAQANRATSLWTKELGFCTVVGFPADLEAVELLYTSLLVQATTAMNSAGIQGAAAGGSRTKSFRQSFLISYGSRIRERLAEATAQATEEALTGLRAEGGGPGEDAGPSLLPVLAAREEAVRESTERMFPNARAGRAIRASDYEGWTQGRAAADQAQLRGHGAALRR</sequence>
<evidence type="ECO:0000313" key="5">
    <source>
        <dbReference type="Proteomes" id="UP001592530"/>
    </source>
</evidence>
<feature type="domain" description="DUF2786" evidence="2">
    <location>
        <begin position="226"/>
        <end position="265"/>
    </location>
</feature>
<name>A0ABV6V609_9ACTN</name>
<protein>
    <submittedName>
        <fullName evidence="3">DUF2786 domain-containing protein</fullName>
    </submittedName>
</protein>
<evidence type="ECO:0000259" key="2">
    <source>
        <dbReference type="Pfam" id="PF10979"/>
    </source>
</evidence>
<dbReference type="Proteomes" id="UP001592530">
    <property type="component" value="Unassembled WGS sequence"/>
</dbReference>
<organism evidence="3 6">
    <name type="scientific">Streptacidiphilus alkalitolerans</name>
    <dbReference type="NCBI Taxonomy" id="3342712"/>
    <lineage>
        <taxon>Bacteria</taxon>
        <taxon>Bacillati</taxon>
        <taxon>Actinomycetota</taxon>
        <taxon>Actinomycetes</taxon>
        <taxon>Kitasatosporales</taxon>
        <taxon>Streptomycetaceae</taxon>
        <taxon>Streptacidiphilus</taxon>
    </lineage>
</organism>
<feature type="compositionally biased region" description="Low complexity" evidence="1">
    <location>
        <begin position="24"/>
        <end position="35"/>
    </location>
</feature>
<comment type="caution">
    <text evidence="3">The sequence shown here is derived from an EMBL/GenBank/DDBJ whole genome shotgun (WGS) entry which is preliminary data.</text>
</comment>
<evidence type="ECO:0000313" key="6">
    <source>
        <dbReference type="Proteomes" id="UP001592582"/>
    </source>
</evidence>
<reference evidence="5 6" key="1">
    <citation type="submission" date="2024-09" db="EMBL/GenBank/DDBJ databases">
        <authorList>
            <person name="Lee S.D."/>
        </authorList>
    </citation>
    <scope>NUCLEOTIDE SEQUENCE [LARGE SCALE GENOMIC DNA]</scope>
    <source>
        <strain evidence="3 6">N1-1</strain>
        <strain evidence="4 5">N1-3</strain>
    </source>
</reference>
<dbReference type="Proteomes" id="UP001592582">
    <property type="component" value="Unassembled WGS sequence"/>
</dbReference>
<evidence type="ECO:0000256" key="1">
    <source>
        <dbReference type="SAM" id="MobiDB-lite"/>
    </source>
</evidence>
<gene>
    <name evidence="4" type="ORF">ACEZDB_20530</name>
    <name evidence="3" type="ORF">ACEZDG_07660</name>
</gene>
<dbReference type="InterPro" id="IPR024498">
    <property type="entry name" value="DUF2786"/>
</dbReference>
<accession>A0ABV6V609</accession>
<keyword evidence="6" id="KW-1185">Reference proteome</keyword>
<dbReference type="RefSeq" id="WP_380504353.1">
    <property type="nucleotide sequence ID" value="NZ_JBHEZX010000003.1"/>
</dbReference>
<feature type="compositionally biased region" description="Basic and acidic residues" evidence="1">
    <location>
        <begin position="14"/>
        <end position="23"/>
    </location>
</feature>
<dbReference type="EMBL" id="JBHEZY010000008">
    <property type="protein sequence ID" value="MFC1433030.1"/>
    <property type="molecule type" value="Genomic_DNA"/>
</dbReference>
<feature type="region of interest" description="Disordered" evidence="1">
    <location>
        <begin position="1"/>
        <end position="42"/>
    </location>
</feature>
<feature type="compositionally biased region" description="Basic residues" evidence="1">
    <location>
        <begin position="1"/>
        <end position="13"/>
    </location>
</feature>